<name>I3E1I1_BACMT</name>
<dbReference type="EMBL" id="AFEU01000002">
    <property type="protein sequence ID" value="EIJ80352.1"/>
    <property type="molecule type" value="Genomic_DNA"/>
</dbReference>
<dbReference type="CDD" id="cd07082">
    <property type="entry name" value="ALDH_F11_NP-GAPDH"/>
    <property type="match status" value="1"/>
</dbReference>
<feature type="active site" evidence="4">
    <location>
        <position position="255"/>
    </location>
</feature>
<dbReference type="STRING" id="997296.PB1_08322"/>
<organism evidence="7 8">
    <name type="scientific">Bacillus methanolicus PB1</name>
    <dbReference type="NCBI Taxonomy" id="997296"/>
    <lineage>
        <taxon>Bacteria</taxon>
        <taxon>Bacillati</taxon>
        <taxon>Bacillota</taxon>
        <taxon>Bacilli</taxon>
        <taxon>Bacillales</taxon>
        <taxon>Bacillaceae</taxon>
        <taxon>Bacillus</taxon>
    </lineage>
</organism>
<accession>I3E1I1</accession>
<evidence type="ECO:0000256" key="4">
    <source>
        <dbReference type="PROSITE-ProRule" id="PRU10007"/>
    </source>
</evidence>
<sequence>MQVLEKDHKFLLNGKWCYSSSNEFINIYSPSTGEIVGRVPAMTKDEIDKAVAGACQAQKNWEKLAVSDRAKILHAWADELVKMIDVIAPMIMNEVGKNISTAKREVIRTADIIRYTAEEGVRIHGEFINGGSLDADSSKKTAIVEKKPLGVILAISPFNYPINLAATKIAPALIAGNAVVFKPATQGAISGLLMIQALENAGLPEGLVNTVTGKGSEIGDYIITHPFIDMISFTGGTGTGQNIARKASMIPLVLELGGKDPAIVLEDADLELAAAEIVSGAFSYSGQRCTAIKRVIVLKDAAAPLIEKIKEKVEKLTVGKPEDDADITPLIDESSADFVQGLIDDALAKGATLITGNKREKNLIYPTVLSNVTKDMKVAWEEPFGPVLPCIIVDSAEEAIEIANESEFGLQASVFTTNIEKAFSIASSLDVGSVQINGRTERGPDHFPFSAVKNSGLGSQGIRQSIISMMRDKVTVINLKR</sequence>
<comment type="similarity">
    <text evidence="1 5">Belongs to the aldehyde dehydrogenase family.</text>
</comment>
<evidence type="ECO:0000256" key="3">
    <source>
        <dbReference type="ARBA" id="ARBA00023002"/>
    </source>
</evidence>
<dbReference type="FunFam" id="3.40.309.10:FF:000022">
    <property type="entry name" value="NADP-dependent glyceraldehyde-3-phosphate dehydrogenase"/>
    <property type="match status" value="1"/>
</dbReference>
<dbReference type="InterPro" id="IPR016163">
    <property type="entry name" value="Ald_DH_C"/>
</dbReference>
<dbReference type="SUPFAM" id="SSF53720">
    <property type="entry name" value="ALDH-like"/>
    <property type="match status" value="1"/>
</dbReference>
<dbReference type="PROSITE" id="PS00070">
    <property type="entry name" value="ALDEHYDE_DEHYDR_CYS"/>
    <property type="match status" value="1"/>
</dbReference>
<dbReference type="Pfam" id="PF00171">
    <property type="entry name" value="Aldedh"/>
    <property type="match status" value="1"/>
</dbReference>
<evidence type="ECO:0000256" key="1">
    <source>
        <dbReference type="ARBA" id="ARBA00009986"/>
    </source>
</evidence>
<protein>
    <submittedName>
        <fullName evidence="7">NADP-dependent glyceraldehyde-3-phosphate dehydrogenase</fullName>
    </submittedName>
</protein>
<dbReference type="Proteomes" id="UP000010523">
    <property type="component" value="Unassembled WGS sequence"/>
</dbReference>
<evidence type="ECO:0000313" key="7">
    <source>
        <dbReference type="EMBL" id="EIJ80352.1"/>
    </source>
</evidence>
<dbReference type="Gene3D" id="3.40.605.10">
    <property type="entry name" value="Aldehyde Dehydrogenase, Chain A, domain 1"/>
    <property type="match status" value="1"/>
</dbReference>
<keyword evidence="8" id="KW-1185">Reference proteome</keyword>
<dbReference type="FunFam" id="3.40.605.10:FF:000007">
    <property type="entry name" value="NAD/NADP-dependent betaine aldehyde dehydrogenase"/>
    <property type="match status" value="1"/>
</dbReference>
<evidence type="ECO:0000259" key="6">
    <source>
        <dbReference type="Pfam" id="PF00171"/>
    </source>
</evidence>
<dbReference type="InterPro" id="IPR015590">
    <property type="entry name" value="Aldehyde_DH_dom"/>
</dbReference>
<comment type="caution">
    <text evidence="7">The sequence shown here is derived from an EMBL/GenBank/DDBJ whole genome shotgun (WGS) entry which is preliminary data.</text>
</comment>
<evidence type="ECO:0000256" key="2">
    <source>
        <dbReference type="ARBA" id="ARBA00022857"/>
    </source>
</evidence>
<evidence type="ECO:0000313" key="8">
    <source>
        <dbReference type="Proteomes" id="UP000010523"/>
    </source>
</evidence>
<keyword evidence="2" id="KW-0521">NADP</keyword>
<dbReference type="PANTHER" id="PTHR42991">
    <property type="entry name" value="ALDEHYDE DEHYDROGENASE"/>
    <property type="match status" value="1"/>
</dbReference>
<dbReference type="Gene3D" id="3.40.309.10">
    <property type="entry name" value="Aldehyde Dehydrogenase, Chain A, domain 2"/>
    <property type="match status" value="1"/>
</dbReference>
<dbReference type="InterPro" id="IPR029510">
    <property type="entry name" value="Ald_DH_CS_GLU"/>
</dbReference>
<keyword evidence="3 5" id="KW-0560">Oxidoreductase</keyword>
<dbReference type="OrthoDB" id="9762913at2"/>
<dbReference type="GO" id="GO:0008911">
    <property type="term" value="F:lactaldehyde dehydrogenase (NAD+) activity"/>
    <property type="evidence" value="ECO:0007669"/>
    <property type="project" value="TreeGrafter"/>
</dbReference>
<dbReference type="RefSeq" id="WP_003351798.1">
    <property type="nucleotide sequence ID" value="NZ_AFEU01000002.1"/>
</dbReference>
<evidence type="ECO:0000256" key="5">
    <source>
        <dbReference type="RuleBase" id="RU003345"/>
    </source>
</evidence>
<dbReference type="eggNOG" id="COG1012">
    <property type="taxonomic scope" value="Bacteria"/>
</dbReference>
<gene>
    <name evidence="7" type="ORF">PB1_08322</name>
</gene>
<dbReference type="InterPro" id="IPR016162">
    <property type="entry name" value="Ald_DH_N"/>
</dbReference>
<dbReference type="PATRIC" id="fig|997296.3.peg.1768"/>
<dbReference type="AlphaFoldDB" id="I3E1I1"/>
<reference evidence="7 8" key="1">
    <citation type="journal article" date="2012" name="Appl. Environ. Microbiol.">
        <title>Genome Sequence of Thermotolerant Bacillus methanolicus: Features and Regulation Related to Methylotrophy and Production of L-Lysine and L-Glutamate from Methanol.</title>
        <authorList>
            <person name="Heggeset T.M."/>
            <person name="Krog A."/>
            <person name="Balzer S."/>
            <person name="Wentzel A."/>
            <person name="Ellingsen T.E."/>
            <person name="Brautaset T."/>
        </authorList>
    </citation>
    <scope>NUCLEOTIDE SEQUENCE [LARGE SCALE GENOMIC DNA]</scope>
    <source>
        <strain evidence="7 8">PB1</strain>
    </source>
</reference>
<dbReference type="InterPro" id="IPR016161">
    <property type="entry name" value="Ald_DH/histidinol_DH"/>
</dbReference>
<dbReference type="PANTHER" id="PTHR42991:SF1">
    <property type="entry name" value="ALDEHYDE DEHYDROGENASE"/>
    <property type="match status" value="1"/>
</dbReference>
<dbReference type="InterPro" id="IPR051020">
    <property type="entry name" value="ALDH-related_metabolic_enz"/>
</dbReference>
<dbReference type="PROSITE" id="PS00687">
    <property type="entry name" value="ALDEHYDE_DEHYDR_GLU"/>
    <property type="match status" value="1"/>
</dbReference>
<dbReference type="InterPro" id="IPR016160">
    <property type="entry name" value="Ald_DH_CS_CYS"/>
</dbReference>
<feature type="domain" description="Aldehyde dehydrogenase" evidence="6">
    <location>
        <begin position="16"/>
        <end position="473"/>
    </location>
</feature>
<proteinExistence type="inferred from homology"/>